<feature type="domain" description="FAD-binding PCMH-type" evidence="5">
    <location>
        <begin position="1"/>
        <end position="88"/>
    </location>
</feature>
<dbReference type="Gene3D" id="3.40.462.20">
    <property type="match status" value="1"/>
</dbReference>
<dbReference type="AlphaFoldDB" id="A0AAE0KAR6"/>
<dbReference type="Gene3D" id="3.30.465.10">
    <property type="match status" value="1"/>
</dbReference>
<dbReference type="Proteomes" id="UP001285441">
    <property type="component" value="Unassembled WGS sequence"/>
</dbReference>
<accession>A0AAE0KAR6</accession>
<keyword evidence="3" id="KW-0274">FAD</keyword>
<evidence type="ECO:0000256" key="2">
    <source>
        <dbReference type="ARBA" id="ARBA00022630"/>
    </source>
</evidence>
<gene>
    <name evidence="6" type="ORF">B0H63DRAFT_551550</name>
</gene>
<proteinExistence type="inferred from homology"/>
<dbReference type="InterPro" id="IPR016166">
    <property type="entry name" value="FAD-bd_PCMH"/>
</dbReference>
<evidence type="ECO:0000313" key="6">
    <source>
        <dbReference type="EMBL" id="KAK3372682.1"/>
    </source>
</evidence>
<dbReference type="PROSITE" id="PS51387">
    <property type="entry name" value="FAD_PCMH"/>
    <property type="match status" value="1"/>
</dbReference>
<keyword evidence="4" id="KW-0560">Oxidoreductase</keyword>
<reference evidence="6" key="2">
    <citation type="submission" date="2023-06" db="EMBL/GenBank/DDBJ databases">
        <authorList>
            <consortium name="Lawrence Berkeley National Laboratory"/>
            <person name="Haridas S."/>
            <person name="Hensen N."/>
            <person name="Bonometti L."/>
            <person name="Westerberg I."/>
            <person name="Brannstrom I.O."/>
            <person name="Guillou S."/>
            <person name="Cros-Aarteil S."/>
            <person name="Calhoun S."/>
            <person name="Kuo A."/>
            <person name="Mondo S."/>
            <person name="Pangilinan J."/>
            <person name="Riley R."/>
            <person name="LaButti K."/>
            <person name="Andreopoulos B."/>
            <person name="Lipzen A."/>
            <person name="Chen C."/>
            <person name="Yanf M."/>
            <person name="Daum C."/>
            <person name="Ng V."/>
            <person name="Clum A."/>
            <person name="Steindorff A."/>
            <person name="Ohm R."/>
            <person name="Martin F."/>
            <person name="Silar P."/>
            <person name="Natvig D."/>
            <person name="Lalanne C."/>
            <person name="Gautier V."/>
            <person name="Ament-velasquez S.L."/>
            <person name="Kruys A."/>
            <person name="Hutchinson M.I."/>
            <person name="Powell A.J."/>
            <person name="Barry K."/>
            <person name="Miller A.N."/>
            <person name="Grigoriev I.V."/>
            <person name="Debuchy R."/>
            <person name="Gladieux P."/>
            <person name="Thoren M.H."/>
            <person name="Johannesson H."/>
        </authorList>
    </citation>
    <scope>NUCLEOTIDE SEQUENCE</scope>
    <source>
        <strain evidence="6">CBS 232.78</strain>
    </source>
</reference>
<dbReference type="GO" id="GO:0071949">
    <property type="term" value="F:FAD binding"/>
    <property type="evidence" value="ECO:0007669"/>
    <property type="project" value="InterPro"/>
</dbReference>
<evidence type="ECO:0000256" key="4">
    <source>
        <dbReference type="ARBA" id="ARBA00023002"/>
    </source>
</evidence>
<evidence type="ECO:0000313" key="7">
    <source>
        <dbReference type="Proteomes" id="UP001285441"/>
    </source>
</evidence>
<dbReference type="InterPro" id="IPR036318">
    <property type="entry name" value="FAD-bd_PCMH-like_sf"/>
</dbReference>
<comment type="similarity">
    <text evidence="1">Belongs to the oxygen-dependent FAD-linked oxidoreductase family.</text>
</comment>
<feature type="non-terminal residue" evidence="6">
    <location>
        <position position="1"/>
    </location>
</feature>
<dbReference type="InterPro" id="IPR016169">
    <property type="entry name" value="FAD-bd_PCMH_sub2"/>
</dbReference>
<dbReference type="SUPFAM" id="SSF56176">
    <property type="entry name" value="FAD-binding/transporter-associated domain-like"/>
    <property type="match status" value="1"/>
</dbReference>
<evidence type="ECO:0000256" key="3">
    <source>
        <dbReference type="ARBA" id="ARBA00022827"/>
    </source>
</evidence>
<sequence>QKWFEVYSSLASSGVNVVGGRVAGPAVGGLTLGGGYSWYTVKQFNVVLPDGTITKATPTFNQDLFWALKGGMNRFGIVTSVVLATHPQTPLAWSGFRYYTGEALPALVDAIDKFYATSQDPKTELLPTFYAGIEGGLTPVFFFHDGPNKPPAFDLFDNITSLVDTTHPQSFSDFAASIPVTTDGVRTRGAFHIFSTTALTRKFLEAIRNETVAFYSIAAQHPGTTASFDVGPFTKFGQFATDSAFPHANSPLPLNIYFTWLLPSEDQFWYGQIRDLVARLKAVATAEGIFEKGVASYPNYALANTTAEELYGSVNAAKLRLVRLRIDPFRIMDLAGGFSI</sequence>
<organism evidence="6 7">
    <name type="scientific">Podospora didyma</name>
    <dbReference type="NCBI Taxonomy" id="330526"/>
    <lineage>
        <taxon>Eukaryota</taxon>
        <taxon>Fungi</taxon>
        <taxon>Dikarya</taxon>
        <taxon>Ascomycota</taxon>
        <taxon>Pezizomycotina</taxon>
        <taxon>Sordariomycetes</taxon>
        <taxon>Sordariomycetidae</taxon>
        <taxon>Sordariales</taxon>
        <taxon>Podosporaceae</taxon>
        <taxon>Podospora</taxon>
    </lineage>
</organism>
<evidence type="ECO:0000256" key="1">
    <source>
        <dbReference type="ARBA" id="ARBA00005466"/>
    </source>
</evidence>
<keyword evidence="7" id="KW-1185">Reference proteome</keyword>
<protein>
    <recommendedName>
        <fullName evidence="5">FAD-binding PCMH-type domain-containing protein</fullName>
    </recommendedName>
</protein>
<evidence type="ECO:0000259" key="5">
    <source>
        <dbReference type="PROSITE" id="PS51387"/>
    </source>
</evidence>
<dbReference type="GO" id="GO:0016491">
    <property type="term" value="F:oxidoreductase activity"/>
    <property type="evidence" value="ECO:0007669"/>
    <property type="project" value="UniProtKB-KW"/>
</dbReference>
<name>A0AAE0KAR6_9PEZI</name>
<dbReference type="PANTHER" id="PTHR42973">
    <property type="entry name" value="BINDING OXIDOREDUCTASE, PUTATIVE (AFU_ORTHOLOGUE AFUA_1G17690)-RELATED"/>
    <property type="match status" value="1"/>
</dbReference>
<dbReference type="EMBL" id="JAULSW010000008">
    <property type="protein sequence ID" value="KAK3372682.1"/>
    <property type="molecule type" value="Genomic_DNA"/>
</dbReference>
<comment type="caution">
    <text evidence="6">The sequence shown here is derived from an EMBL/GenBank/DDBJ whole genome shotgun (WGS) entry which is preliminary data.</text>
</comment>
<dbReference type="InterPro" id="IPR050416">
    <property type="entry name" value="FAD-linked_Oxidoreductase"/>
</dbReference>
<keyword evidence="2" id="KW-0285">Flavoprotein</keyword>
<dbReference type="PANTHER" id="PTHR42973:SF13">
    <property type="entry name" value="FAD-BINDING PCMH-TYPE DOMAIN-CONTAINING PROTEIN"/>
    <property type="match status" value="1"/>
</dbReference>
<reference evidence="6" key="1">
    <citation type="journal article" date="2023" name="Mol. Phylogenet. Evol.">
        <title>Genome-scale phylogeny and comparative genomics of the fungal order Sordariales.</title>
        <authorList>
            <person name="Hensen N."/>
            <person name="Bonometti L."/>
            <person name="Westerberg I."/>
            <person name="Brannstrom I.O."/>
            <person name="Guillou S."/>
            <person name="Cros-Aarteil S."/>
            <person name="Calhoun S."/>
            <person name="Haridas S."/>
            <person name="Kuo A."/>
            <person name="Mondo S."/>
            <person name="Pangilinan J."/>
            <person name="Riley R."/>
            <person name="LaButti K."/>
            <person name="Andreopoulos B."/>
            <person name="Lipzen A."/>
            <person name="Chen C."/>
            <person name="Yan M."/>
            <person name="Daum C."/>
            <person name="Ng V."/>
            <person name="Clum A."/>
            <person name="Steindorff A."/>
            <person name="Ohm R.A."/>
            <person name="Martin F."/>
            <person name="Silar P."/>
            <person name="Natvig D.O."/>
            <person name="Lalanne C."/>
            <person name="Gautier V."/>
            <person name="Ament-Velasquez S.L."/>
            <person name="Kruys A."/>
            <person name="Hutchinson M.I."/>
            <person name="Powell A.J."/>
            <person name="Barry K."/>
            <person name="Miller A.N."/>
            <person name="Grigoriev I.V."/>
            <person name="Debuchy R."/>
            <person name="Gladieux P."/>
            <person name="Hiltunen Thoren M."/>
            <person name="Johannesson H."/>
        </authorList>
    </citation>
    <scope>NUCLEOTIDE SEQUENCE</scope>
    <source>
        <strain evidence="6">CBS 232.78</strain>
    </source>
</reference>